<proteinExistence type="predicted"/>
<dbReference type="STRING" id="1233.SAMN05216387_103213"/>
<evidence type="ECO:0000313" key="2">
    <source>
        <dbReference type="Proteomes" id="UP000198620"/>
    </source>
</evidence>
<dbReference type="Proteomes" id="UP000198620">
    <property type="component" value="Unassembled WGS sequence"/>
</dbReference>
<gene>
    <name evidence="1" type="ORF">SAMN05216387_103213</name>
</gene>
<accession>A0A1H7KGJ5</accession>
<evidence type="ECO:0000313" key="1">
    <source>
        <dbReference type="EMBL" id="SEK85640.1"/>
    </source>
</evidence>
<protein>
    <recommendedName>
        <fullName evidence="3">MetA-pathway of phenol degradation</fullName>
    </recommendedName>
</protein>
<evidence type="ECO:0008006" key="3">
    <source>
        <dbReference type="Google" id="ProtNLM"/>
    </source>
</evidence>
<reference evidence="1 2" key="1">
    <citation type="submission" date="2016-10" db="EMBL/GenBank/DDBJ databases">
        <authorList>
            <person name="de Groot N.N."/>
        </authorList>
    </citation>
    <scope>NUCLEOTIDE SEQUENCE [LARGE SCALE GENOMIC DNA]</scope>
    <source>
        <strain evidence="1 2">Nv1</strain>
    </source>
</reference>
<name>A0A1H7KGJ5_9PROT</name>
<dbReference type="EMBL" id="FOBH01000003">
    <property type="protein sequence ID" value="SEK85640.1"/>
    <property type="molecule type" value="Genomic_DNA"/>
</dbReference>
<keyword evidence="2" id="KW-1185">Reference proteome</keyword>
<dbReference type="AlphaFoldDB" id="A0A1H7KGJ5"/>
<sequence length="351" mass="37790">MTLLVKIIGYRDNMGQLRLISATIVASVFTVHAATALADHGSLGFGIGTASPIITQTGITLPVGMWAGGLITQFTSFNRASDATLLDLKNNAIDDAHGDVHSVNSMIQPSVFAAYGVTDNLTLGIRLPYVQRFGVRSPNDNGDAVNNQGNPGGFGGVSVFSQYRFFHTLDNLNHLSLVVALKTPSGMSHVKTNQGDRFETHHQPNSGAWSPSVGFSFTRAMGKFSFDSSVLYTVATTGSQKTDLGDTFDYNVALSYAFIGVARNNLFVDSNNAPWTAVLELNGMWQDRQKTAGLIDPNSGGNTIFISPGIRYAGGKNWNTALSIGTPIVKDTNGYQTPPDYRITYRLVFSF</sequence>
<organism evidence="1 2">
    <name type="scientific">Nitrosovibrio tenuis</name>
    <dbReference type="NCBI Taxonomy" id="1233"/>
    <lineage>
        <taxon>Bacteria</taxon>
        <taxon>Pseudomonadati</taxon>
        <taxon>Pseudomonadota</taxon>
        <taxon>Betaproteobacteria</taxon>
        <taxon>Nitrosomonadales</taxon>
        <taxon>Nitrosomonadaceae</taxon>
        <taxon>Nitrosovibrio</taxon>
    </lineage>
</organism>
<dbReference type="RefSeq" id="WP_218141502.1">
    <property type="nucleotide sequence ID" value="NZ_FOBH01000003.1"/>
</dbReference>